<protein>
    <submittedName>
        <fullName evidence="1">Uncharacterized protein</fullName>
    </submittedName>
</protein>
<evidence type="ECO:0000313" key="1">
    <source>
        <dbReference type="EMBL" id="RAR76684.1"/>
    </source>
</evidence>
<dbReference type="RefSeq" id="WP_245951678.1">
    <property type="nucleotide sequence ID" value="NZ_CBCSGC010000039.1"/>
</dbReference>
<name>A0A328YTE8_9BURK</name>
<dbReference type="AlphaFoldDB" id="A0A328YTE8"/>
<sequence length="124" mass="13976">MLLHRSFLREEEPFSNDPFARRSVLHATPFVVLPVKMAREPALRVRQRLHAALGSRLGTYRLSVDAVRPVCTVYLHLREGEVGECMDRIMAALPTAEFGRVSCLLHDTGAVERPAMREACRVHG</sequence>
<dbReference type="EMBL" id="QLTA01000044">
    <property type="protein sequence ID" value="RAR76684.1"/>
    <property type="molecule type" value="Genomic_DNA"/>
</dbReference>
<dbReference type="Proteomes" id="UP000248856">
    <property type="component" value="Unassembled WGS sequence"/>
</dbReference>
<organism evidence="1 2">
    <name type="scientific">Paracidovorax anthurii</name>
    <dbReference type="NCBI Taxonomy" id="78229"/>
    <lineage>
        <taxon>Bacteria</taxon>
        <taxon>Pseudomonadati</taxon>
        <taxon>Pseudomonadota</taxon>
        <taxon>Betaproteobacteria</taxon>
        <taxon>Burkholderiales</taxon>
        <taxon>Comamonadaceae</taxon>
        <taxon>Paracidovorax</taxon>
    </lineage>
</organism>
<keyword evidence="2" id="KW-1185">Reference proteome</keyword>
<accession>A0A328YTE8</accession>
<gene>
    <name evidence="1" type="ORF">AX018_104429</name>
</gene>
<evidence type="ECO:0000313" key="2">
    <source>
        <dbReference type="Proteomes" id="UP000248856"/>
    </source>
</evidence>
<comment type="caution">
    <text evidence="1">The sequence shown here is derived from an EMBL/GenBank/DDBJ whole genome shotgun (WGS) entry which is preliminary data.</text>
</comment>
<reference evidence="1 2" key="1">
    <citation type="submission" date="2018-06" db="EMBL/GenBank/DDBJ databases">
        <title>Genomic Encyclopedia of Archaeal and Bacterial Type Strains, Phase II (KMG-II): from individual species to whole genera.</title>
        <authorList>
            <person name="Goeker M."/>
        </authorList>
    </citation>
    <scope>NUCLEOTIDE SEQUENCE [LARGE SCALE GENOMIC DNA]</scope>
    <source>
        <strain evidence="1 2">CFPB 3232</strain>
    </source>
</reference>
<proteinExistence type="predicted"/>